<sequence>MAEDGFTVVRVKRKKEDDPDKGLRVDLKRRKIDVKFSYAGTVASKDAEDAIALVTPSRKRKNPTSLDEVSAVKEKVYVF</sequence>
<evidence type="ECO:0000313" key="2">
    <source>
        <dbReference type="Proteomes" id="UP001158576"/>
    </source>
</evidence>
<protein>
    <submittedName>
        <fullName evidence="1">Oidioi.mRNA.OKI2018_I69.chr1.g3039.t1.cds</fullName>
    </submittedName>
</protein>
<dbReference type="Proteomes" id="UP001158576">
    <property type="component" value="Chromosome 1"/>
</dbReference>
<dbReference type="EMBL" id="OU015566">
    <property type="protein sequence ID" value="CAG5106873.1"/>
    <property type="molecule type" value="Genomic_DNA"/>
</dbReference>
<reference evidence="1 2" key="1">
    <citation type="submission" date="2021-04" db="EMBL/GenBank/DDBJ databases">
        <authorList>
            <person name="Bliznina A."/>
        </authorList>
    </citation>
    <scope>NUCLEOTIDE SEQUENCE [LARGE SCALE GENOMIC DNA]</scope>
</reference>
<evidence type="ECO:0000313" key="1">
    <source>
        <dbReference type="EMBL" id="CAG5106873.1"/>
    </source>
</evidence>
<accession>A0ABN7SWG7</accession>
<gene>
    <name evidence="1" type="ORF">OKIOD_LOCUS11804</name>
</gene>
<organism evidence="1 2">
    <name type="scientific">Oikopleura dioica</name>
    <name type="common">Tunicate</name>
    <dbReference type="NCBI Taxonomy" id="34765"/>
    <lineage>
        <taxon>Eukaryota</taxon>
        <taxon>Metazoa</taxon>
        <taxon>Chordata</taxon>
        <taxon>Tunicata</taxon>
        <taxon>Appendicularia</taxon>
        <taxon>Copelata</taxon>
        <taxon>Oikopleuridae</taxon>
        <taxon>Oikopleura</taxon>
    </lineage>
</organism>
<proteinExistence type="predicted"/>
<name>A0ABN7SWG7_OIKDI</name>
<keyword evidence="2" id="KW-1185">Reference proteome</keyword>